<keyword evidence="1" id="KW-0812">Transmembrane</keyword>
<keyword evidence="3" id="KW-1185">Reference proteome</keyword>
<reference evidence="2 3" key="1">
    <citation type="submission" date="2019-02" db="EMBL/GenBank/DDBJ databases">
        <authorList>
            <person name="Goldberg S.R."/>
            <person name="Haltli B.A."/>
            <person name="Correa H."/>
            <person name="Russell K.G."/>
        </authorList>
    </citation>
    <scope>NUCLEOTIDE SEQUENCE [LARGE SCALE GENOMIC DNA]</scope>
    <source>
        <strain evidence="2 3">JCM 16186</strain>
    </source>
</reference>
<protein>
    <recommendedName>
        <fullName evidence="4">Phage holin family protein</fullName>
    </recommendedName>
</protein>
<name>A0ABW9RQY5_9BACT</name>
<keyword evidence="1" id="KW-1133">Transmembrane helix</keyword>
<dbReference type="EMBL" id="SMLW01000588">
    <property type="protein sequence ID" value="MTI26597.1"/>
    <property type="molecule type" value="Genomic_DNA"/>
</dbReference>
<feature type="transmembrane region" description="Helical" evidence="1">
    <location>
        <begin position="68"/>
        <end position="90"/>
    </location>
</feature>
<proteinExistence type="predicted"/>
<dbReference type="Proteomes" id="UP000798808">
    <property type="component" value="Unassembled WGS sequence"/>
</dbReference>
<keyword evidence="1" id="KW-0472">Membrane</keyword>
<sequence length="112" mass="13198">MSLLSRVIRKPVNFVEHQVHKVKENIREEISEKVQKLILVISLAVLMLFAVLFVSIGLAAYFNQLLESGVYGYFIVAGIYVLLFTILFVIRRKDYLYRKLRQYADLFMKTMY</sequence>
<dbReference type="RefSeq" id="WP_155173609.1">
    <property type="nucleotide sequence ID" value="NZ_BAAAFL010000012.1"/>
</dbReference>
<evidence type="ECO:0000313" key="2">
    <source>
        <dbReference type="EMBL" id="MTI26597.1"/>
    </source>
</evidence>
<comment type="caution">
    <text evidence="2">The sequence shown here is derived from an EMBL/GenBank/DDBJ whole genome shotgun (WGS) entry which is preliminary data.</text>
</comment>
<accession>A0ABW9RQY5</accession>
<gene>
    <name evidence="2" type="ORF">E1163_16685</name>
</gene>
<evidence type="ECO:0000313" key="3">
    <source>
        <dbReference type="Proteomes" id="UP000798808"/>
    </source>
</evidence>
<dbReference type="InterPro" id="IPR009937">
    <property type="entry name" value="Phage_holin_3_6"/>
</dbReference>
<evidence type="ECO:0000256" key="1">
    <source>
        <dbReference type="SAM" id="Phobius"/>
    </source>
</evidence>
<evidence type="ECO:0008006" key="4">
    <source>
        <dbReference type="Google" id="ProtNLM"/>
    </source>
</evidence>
<feature type="transmembrane region" description="Helical" evidence="1">
    <location>
        <begin position="37"/>
        <end position="62"/>
    </location>
</feature>
<organism evidence="2 3">
    <name type="scientific">Fulvivirga kasyanovii</name>
    <dbReference type="NCBI Taxonomy" id="396812"/>
    <lineage>
        <taxon>Bacteria</taxon>
        <taxon>Pseudomonadati</taxon>
        <taxon>Bacteroidota</taxon>
        <taxon>Cytophagia</taxon>
        <taxon>Cytophagales</taxon>
        <taxon>Fulvivirgaceae</taxon>
        <taxon>Fulvivirga</taxon>
    </lineage>
</organism>
<dbReference type="Pfam" id="PF07332">
    <property type="entry name" value="Phage_holin_3_6"/>
    <property type="match status" value="1"/>
</dbReference>